<dbReference type="InterPro" id="IPR000048">
    <property type="entry name" value="IQ_motif_EF-hand-BS"/>
</dbReference>
<feature type="compositionally biased region" description="Polar residues" evidence="1">
    <location>
        <begin position="43"/>
        <end position="53"/>
    </location>
</feature>
<feature type="compositionally biased region" description="Basic residues" evidence="1">
    <location>
        <begin position="132"/>
        <end position="142"/>
    </location>
</feature>
<sequence length="394" mass="43986">MGSGSSRQQEERALSPFGVQDGVEPWIPPDSRLSGSIDGYGFGNSTITHTTESIPKRHSRNRSDPGYHTDVMSSSNSNSTGSDKKKQVINITIDMNKINRRFSSDSEPEVNVVMKSGGSRSHDNTRTSQKASSRRSRSRKSSKLSGERPESERIETPRNETPSPVHSSRSDQILPTESPRDEWPNIDRSESDLRQSTGIVDYTDDDAYSSLHEHGYTEEEHEAATKIQAHFRGFLARKRLQKNDQPKRRKQKNHEKLDVDSSARGTSRSLTLSNNSDEQKKPKRSKSKAKNDAVVRRSRSDTNLEEKNRQQSKARSKSKSKPPALLERSSGANSKNSKSVASSVPSKNTSRPPGKEIRVVAPKGKEGIAPRSVFKITAVPDKGHKRDYVDDSYF</sequence>
<feature type="compositionally biased region" description="Basic and acidic residues" evidence="1">
    <location>
        <begin position="211"/>
        <end position="223"/>
    </location>
</feature>
<evidence type="ECO:0000256" key="1">
    <source>
        <dbReference type="SAM" id="MobiDB-lite"/>
    </source>
</evidence>
<feature type="compositionally biased region" description="Basic and acidic residues" evidence="1">
    <location>
        <begin position="353"/>
        <end position="364"/>
    </location>
</feature>
<feature type="compositionally biased region" description="Polar residues" evidence="1">
    <location>
        <begin position="159"/>
        <end position="175"/>
    </location>
</feature>
<feature type="compositionally biased region" description="Basic and acidic residues" evidence="1">
    <location>
        <begin position="289"/>
        <end position="309"/>
    </location>
</feature>
<evidence type="ECO:0000313" key="3">
    <source>
        <dbReference type="WBParaSite" id="PSAMB.scaffold527size47978.g6579.t1"/>
    </source>
</evidence>
<feature type="compositionally biased region" description="Basic and acidic residues" evidence="1">
    <location>
        <begin position="178"/>
        <end position="193"/>
    </location>
</feature>
<feature type="compositionally biased region" description="Low complexity" evidence="1">
    <location>
        <begin position="321"/>
        <end position="348"/>
    </location>
</feature>
<name>A0A914WY47_9BILA</name>
<feature type="region of interest" description="Disordered" evidence="1">
    <location>
        <begin position="236"/>
        <end position="364"/>
    </location>
</feature>
<dbReference type="Gene3D" id="1.20.5.190">
    <property type="match status" value="1"/>
</dbReference>
<feature type="compositionally biased region" description="Polar residues" evidence="1">
    <location>
        <begin position="263"/>
        <end position="276"/>
    </location>
</feature>
<feature type="compositionally biased region" description="Basic residues" evidence="1">
    <location>
        <begin position="310"/>
        <end position="320"/>
    </location>
</feature>
<dbReference type="Pfam" id="PF00612">
    <property type="entry name" value="IQ"/>
    <property type="match status" value="1"/>
</dbReference>
<organism evidence="2 3">
    <name type="scientific">Plectus sambesii</name>
    <dbReference type="NCBI Taxonomy" id="2011161"/>
    <lineage>
        <taxon>Eukaryota</taxon>
        <taxon>Metazoa</taxon>
        <taxon>Ecdysozoa</taxon>
        <taxon>Nematoda</taxon>
        <taxon>Chromadorea</taxon>
        <taxon>Plectida</taxon>
        <taxon>Plectina</taxon>
        <taxon>Plectoidea</taxon>
        <taxon>Plectidae</taxon>
        <taxon>Plectus</taxon>
    </lineage>
</organism>
<protein>
    <submittedName>
        <fullName evidence="3">Uncharacterized protein</fullName>
    </submittedName>
</protein>
<feature type="region of interest" description="Disordered" evidence="1">
    <location>
        <begin position="1"/>
        <end position="223"/>
    </location>
</feature>
<reference evidence="3" key="1">
    <citation type="submission" date="2022-11" db="UniProtKB">
        <authorList>
            <consortium name="WormBaseParasite"/>
        </authorList>
    </citation>
    <scope>IDENTIFICATION</scope>
</reference>
<dbReference type="SMART" id="SM00015">
    <property type="entry name" value="IQ"/>
    <property type="match status" value="1"/>
</dbReference>
<keyword evidence="2" id="KW-1185">Reference proteome</keyword>
<dbReference type="PROSITE" id="PS50096">
    <property type="entry name" value="IQ"/>
    <property type="match status" value="1"/>
</dbReference>
<proteinExistence type="predicted"/>
<dbReference type="AlphaFoldDB" id="A0A914WY47"/>
<dbReference type="WBParaSite" id="PSAMB.scaffold527size47978.g6579.t1">
    <property type="protein sequence ID" value="PSAMB.scaffold527size47978.g6579.t1"/>
    <property type="gene ID" value="PSAMB.scaffold527size47978.g6579"/>
</dbReference>
<dbReference type="Proteomes" id="UP000887566">
    <property type="component" value="Unplaced"/>
</dbReference>
<feature type="compositionally biased region" description="Basic and acidic residues" evidence="1">
    <location>
        <begin position="145"/>
        <end position="158"/>
    </location>
</feature>
<evidence type="ECO:0000313" key="2">
    <source>
        <dbReference type="Proteomes" id="UP000887566"/>
    </source>
</evidence>
<accession>A0A914WY47</accession>